<evidence type="ECO:0000256" key="3">
    <source>
        <dbReference type="SAM" id="Phobius"/>
    </source>
</evidence>
<dbReference type="InterPro" id="IPR006840">
    <property type="entry name" value="ChaC"/>
</dbReference>
<evidence type="ECO:0000313" key="5">
    <source>
        <dbReference type="Proteomes" id="UP001165080"/>
    </source>
</evidence>
<dbReference type="GO" id="GO:0005737">
    <property type="term" value="C:cytoplasm"/>
    <property type="evidence" value="ECO:0007669"/>
    <property type="project" value="TreeGrafter"/>
</dbReference>
<feature type="transmembrane region" description="Helical" evidence="3">
    <location>
        <begin position="338"/>
        <end position="363"/>
    </location>
</feature>
<evidence type="ECO:0000256" key="2">
    <source>
        <dbReference type="ARBA" id="ARBA00023239"/>
    </source>
</evidence>
<dbReference type="Gene3D" id="3.10.490.10">
    <property type="entry name" value="Gamma-glutamyl cyclotransferase-like"/>
    <property type="match status" value="1"/>
</dbReference>
<dbReference type="PANTHER" id="PTHR12192">
    <property type="entry name" value="CATION TRANSPORT PROTEIN CHAC-RELATED"/>
    <property type="match status" value="1"/>
</dbReference>
<comment type="caution">
    <text evidence="4">The sequence shown here is derived from an EMBL/GenBank/DDBJ whole genome shotgun (WGS) entry which is preliminary data.</text>
</comment>
<accession>A0A9W6C490</accession>
<feature type="transmembrane region" description="Helical" evidence="3">
    <location>
        <begin position="212"/>
        <end position="230"/>
    </location>
</feature>
<keyword evidence="3" id="KW-0472">Membrane</keyword>
<dbReference type="InterPro" id="IPR036568">
    <property type="entry name" value="GGCT-like_sf"/>
</dbReference>
<feature type="transmembrane region" description="Helical" evidence="3">
    <location>
        <begin position="398"/>
        <end position="419"/>
    </location>
</feature>
<dbReference type="EC" id="4.3.2.7" evidence="1"/>
<gene>
    <name evidence="4" type="primary">PLESTB004129</name>
    <name evidence="4" type="ORF">PLESTB_001967500</name>
</gene>
<keyword evidence="2" id="KW-0456">Lyase</keyword>
<organism evidence="4 5">
    <name type="scientific">Pleodorina starrii</name>
    <dbReference type="NCBI Taxonomy" id="330485"/>
    <lineage>
        <taxon>Eukaryota</taxon>
        <taxon>Viridiplantae</taxon>
        <taxon>Chlorophyta</taxon>
        <taxon>core chlorophytes</taxon>
        <taxon>Chlorophyceae</taxon>
        <taxon>CS clade</taxon>
        <taxon>Chlamydomonadales</taxon>
        <taxon>Volvocaceae</taxon>
        <taxon>Pleodorina</taxon>
    </lineage>
</organism>
<dbReference type="AlphaFoldDB" id="A0A9W6C490"/>
<protein>
    <recommendedName>
        <fullName evidence="1">glutathione-specific gamma-glutamylcyclotransferase</fullName>
        <ecNumber evidence="1">4.3.2.7</ecNumber>
    </recommendedName>
</protein>
<name>A0A9W6C490_9CHLO</name>
<dbReference type="Proteomes" id="UP001165080">
    <property type="component" value="Unassembled WGS sequence"/>
</dbReference>
<dbReference type="CDD" id="cd06661">
    <property type="entry name" value="GGCT_like"/>
    <property type="match status" value="1"/>
</dbReference>
<dbReference type="GO" id="GO:0061928">
    <property type="term" value="F:glutathione specific gamma-glutamylcyclotransferase activity"/>
    <property type="evidence" value="ECO:0007669"/>
    <property type="project" value="UniProtKB-EC"/>
</dbReference>
<dbReference type="PANTHER" id="PTHR12192:SF2">
    <property type="entry name" value="GLUTATHIONE-SPECIFIC GAMMA-GLUTAMYLCYCLOTRANSFERASE 2"/>
    <property type="match status" value="1"/>
</dbReference>
<reference evidence="4 5" key="1">
    <citation type="journal article" date="2023" name="Commun. Biol.">
        <title>Reorganization of the ancestral sex-determining regions during the evolution of trioecy in Pleodorina starrii.</title>
        <authorList>
            <person name="Takahashi K."/>
            <person name="Suzuki S."/>
            <person name="Kawai-Toyooka H."/>
            <person name="Yamamoto K."/>
            <person name="Hamaji T."/>
            <person name="Ootsuki R."/>
            <person name="Yamaguchi H."/>
            <person name="Kawachi M."/>
            <person name="Higashiyama T."/>
            <person name="Nozaki H."/>
        </authorList>
    </citation>
    <scope>NUCLEOTIDE SEQUENCE [LARGE SCALE GENOMIC DNA]</scope>
    <source>
        <strain evidence="4 5">NIES-4479</strain>
    </source>
</reference>
<keyword evidence="5" id="KW-1185">Reference proteome</keyword>
<keyword evidence="3" id="KW-0812">Transmembrane</keyword>
<dbReference type="InterPro" id="IPR013024">
    <property type="entry name" value="GGCT-like"/>
</dbReference>
<keyword evidence="3" id="KW-1133">Transmembrane helix</keyword>
<dbReference type="EMBL" id="BRXU01000080">
    <property type="protein sequence ID" value="GLC62980.1"/>
    <property type="molecule type" value="Genomic_DNA"/>
</dbReference>
<evidence type="ECO:0000313" key="4">
    <source>
        <dbReference type="EMBL" id="GLC62980.1"/>
    </source>
</evidence>
<evidence type="ECO:0000256" key="1">
    <source>
        <dbReference type="ARBA" id="ARBA00012344"/>
    </source>
</evidence>
<dbReference type="Pfam" id="PF04752">
    <property type="entry name" value="ChaC"/>
    <property type="match status" value="1"/>
</dbReference>
<sequence length="595" mass="64644">MERIDWVFGYGSLIWNPGFDPAETVHARLAGYARSFCLRSIQHRGTEAVPGLVLGLDPQDGAMCQGVALRIRPRDHDRVLADLRARELVTDAYREAILPVDLQDGRRVQALAYVMRRDHWQYAGGLPADEQARIIAQAHGGRGPNAEYLFNTAAHLAQIGMPDDHLDALSDAVRALAPSRLTLTNRRISATRDKALIGAAGAPRFSQPVRQILMMLIVLGLVLAGGWFAYGRILSIFDANRWLNGLILTVFALGVLACFWQVGQLTRSVSWIERFAARRRDTDRNGTTHDEAPRLLAPLAALLGSRGPGGEAISASAASSILDSVATRIDEARDITRYLANLLIFLGLLGTFYGLATTIPAVVATIRALSPENGQSGLDLFQNLMTGLESQLGGMATAFSSSLLGLAGSLVVGLLELFVTHGQNRFYRELEEWMSGFTRISIASGDGDGVDQAALAGFLDQMAGQMDRLQAYHAERDAMRDEAALMADERVVVMAQAIDALVQQAQADRDAPDGQSERLTQALTRLADHQPPAPDLTRLEAALDRLTTELTNGRNEAVADLRADILVLTRAVRAARFGDPFRDDLLGRDPARGEG</sequence>
<feature type="transmembrane region" description="Helical" evidence="3">
    <location>
        <begin position="242"/>
        <end position="262"/>
    </location>
</feature>
<proteinExistence type="predicted"/>
<dbReference type="SUPFAM" id="SSF110857">
    <property type="entry name" value="Gamma-glutamyl cyclotransferase-like"/>
    <property type="match status" value="1"/>
</dbReference>
<dbReference type="GO" id="GO:0006751">
    <property type="term" value="P:glutathione catabolic process"/>
    <property type="evidence" value="ECO:0007669"/>
    <property type="project" value="InterPro"/>
</dbReference>